<sequence>MVRSFGPGPGAYMLPSTIGFSRHDSSKQRSPQYSFGVRTATMVGSSSTKPRPGPGPAAYQVDKLTRYGGGSIVWGRKDA</sequence>
<dbReference type="AlphaFoldDB" id="A0A6J2U1M2"/>
<dbReference type="RefSeq" id="XP_030381790.1">
    <property type="nucleotide sequence ID" value="XM_030525930.1"/>
</dbReference>
<evidence type="ECO:0000313" key="2">
    <source>
        <dbReference type="Proteomes" id="UP000504634"/>
    </source>
</evidence>
<evidence type="ECO:0000313" key="3">
    <source>
        <dbReference type="RefSeq" id="XP_030381790.1"/>
    </source>
</evidence>
<dbReference type="Pfam" id="PF07004">
    <property type="entry name" value="SHIPPO-rpt"/>
    <property type="match status" value="2"/>
</dbReference>
<feature type="region of interest" description="Disordered" evidence="1">
    <location>
        <begin position="1"/>
        <end position="61"/>
    </location>
</feature>
<keyword evidence="2" id="KW-1185">Reference proteome</keyword>
<dbReference type="OrthoDB" id="429991at2759"/>
<proteinExistence type="predicted"/>
<protein>
    <submittedName>
        <fullName evidence="3">Outer dense fiber protein 3-like protein 2</fullName>
    </submittedName>
</protein>
<reference evidence="3" key="1">
    <citation type="submission" date="2025-08" db="UniProtKB">
        <authorList>
            <consortium name="RefSeq"/>
        </authorList>
    </citation>
    <scope>IDENTIFICATION</scope>
    <source>
        <strain evidence="3">11010-0011.00</strain>
        <tissue evidence="3">Whole body</tissue>
    </source>
</reference>
<name>A0A6J2U1M2_DROLE</name>
<dbReference type="GeneID" id="115629462"/>
<dbReference type="InterPro" id="IPR010736">
    <property type="entry name" value="SHIPPO-rpt"/>
</dbReference>
<dbReference type="Proteomes" id="UP000504634">
    <property type="component" value="Unplaced"/>
</dbReference>
<gene>
    <name evidence="3" type="primary">LOC115629462</name>
</gene>
<organism evidence="2 3">
    <name type="scientific">Drosophila lebanonensis</name>
    <name type="common">Fruit fly</name>
    <name type="synonym">Scaptodrosophila lebanonensis</name>
    <dbReference type="NCBI Taxonomy" id="7225"/>
    <lineage>
        <taxon>Eukaryota</taxon>
        <taxon>Metazoa</taxon>
        <taxon>Ecdysozoa</taxon>
        <taxon>Arthropoda</taxon>
        <taxon>Hexapoda</taxon>
        <taxon>Insecta</taxon>
        <taxon>Pterygota</taxon>
        <taxon>Neoptera</taxon>
        <taxon>Endopterygota</taxon>
        <taxon>Diptera</taxon>
        <taxon>Brachycera</taxon>
        <taxon>Muscomorpha</taxon>
        <taxon>Ephydroidea</taxon>
        <taxon>Drosophilidae</taxon>
        <taxon>Scaptodrosophila</taxon>
    </lineage>
</organism>
<accession>A0A6J2U1M2</accession>
<evidence type="ECO:0000256" key="1">
    <source>
        <dbReference type="SAM" id="MobiDB-lite"/>
    </source>
</evidence>